<dbReference type="AlphaFoldDB" id="A0A2S2CRW4"/>
<sequence>MPSPQSPPFDPGNVGRITADEQVDALRTLIAVFATSVVRPGRPRPRNAVTAEIIDILDQVPADQAEAVAQLFTMMTLRLRRRARPRHTAFRLALETALLARGYTGAPPPPNEGAYVLADRPGLAAIDPACSDLLGRMAAVPQAEHRAWLTAQVIACGLIDAEQRHTLGGADRDLGDLAVAEFLVRAAAQYLASTAGPAPQGGPPPRKG</sequence>
<dbReference type="RefSeq" id="WP_109328213.1">
    <property type="nucleotide sequence ID" value="NZ_CP029353.1"/>
</dbReference>
<reference evidence="2" key="1">
    <citation type="submission" date="2018-05" db="EMBL/GenBank/DDBJ databases">
        <title>Azospirillum thermophila sp. nov., a novel isolated from hot spring.</title>
        <authorList>
            <person name="Zhao Z."/>
        </authorList>
    </citation>
    <scope>NUCLEOTIDE SEQUENCE [LARGE SCALE GENOMIC DNA]</scope>
    <source>
        <strain evidence="2">CFH 70021</strain>
    </source>
</reference>
<evidence type="ECO:0000313" key="2">
    <source>
        <dbReference type="Proteomes" id="UP000245629"/>
    </source>
</evidence>
<organism evidence="1 2">
    <name type="scientific">Azospirillum thermophilum</name>
    <dbReference type="NCBI Taxonomy" id="2202148"/>
    <lineage>
        <taxon>Bacteria</taxon>
        <taxon>Pseudomonadati</taxon>
        <taxon>Pseudomonadota</taxon>
        <taxon>Alphaproteobacteria</taxon>
        <taxon>Rhodospirillales</taxon>
        <taxon>Azospirillaceae</taxon>
        <taxon>Azospirillum</taxon>
    </lineage>
</organism>
<dbReference type="KEGG" id="azz:DEW08_14465"/>
<keyword evidence="2" id="KW-1185">Reference proteome</keyword>
<dbReference type="Proteomes" id="UP000245629">
    <property type="component" value="Chromosome 2"/>
</dbReference>
<accession>A0A2S2CRW4</accession>
<dbReference type="EMBL" id="CP029353">
    <property type="protein sequence ID" value="AWK87263.1"/>
    <property type="molecule type" value="Genomic_DNA"/>
</dbReference>
<dbReference type="OrthoDB" id="7306257at2"/>
<name>A0A2S2CRW4_9PROT</name>
<proteinExistence type="predicted"/>
<gene>
    <name evidence="1" type="ORF">DEW08_14465</name>
</gene>
<protein>
    <submittedName>
        <fullName evidence="1">Uncharacterized protein</fullName>
    </submittedName>
</protein>
<evidence type="ECO:0000313" key="1">
    <source>
        <dbReference type="EMBL" id="AWK87263.1"/>
    </source>
</evidence>